<dbReference type="InterPro" id="IPR051459">
    <property type="entry name" value="Cytochrome_c-type_DH"/>
</dbReference>
<reference evidence="7 8" key="1">
    <citation type="submission" date="2012-11" db="EMBL/GenBank/DDBJ databases">
        <title>Whole genome sequence of Gluconacetobacter europaeus NBRC3261.</title>
        <authorList>
            <person name="Azuma Y."/>
            <person name="Higashiura N."/>
            <person name="Hirakawa H."/>
            <person name="Matsushita K."/>
        </authorList>
    </citation>
    <scope>NUCLEOTIDE SEQUENCE [LARGE SCALE GENOMIC DNA]</scope>
    <source>
        <strain evidence="7 8">NBRC 3261</strain>
    </source>
</reference>
<organism evidence="7 8">
    <name type="scientific">Komagataeibacter europaeus NBRC 3261</name>
    <dbReference type="NCBI Taxonomy" id="1234669"/>
    <lineage>
        <taxon>Bacteria</taxon>
        <taxon>Pseudomonadati</taxon>
        <taxon>Pseudomonadota</taxon>
        <taxon>Alphaproteobacteria</taxon>
        <taxon>Acetobacterales</taxon>
        <taxon>Acetobacteraceae</taxon>
        <taxon>Komagataeibacter</taxon>
    </lineage>
</organism>
<accession>A0A0D6Q1H9</accession>
<dbReference type="EMBL" id="BANI01000131">
    <property type="protein sequence ID" value="GAN97168.1"/>
    <property type="molecule type" value="Genomic_DNA"/>
</dbReference>
<dbReference type="RefSeq" id="WP_048851741.1">
    <property type="nucleotide sequence ID" value="NZ_BANI01000131.1"/>
</dbReference>
<evidence type="ECO:0000256" key="1">
    <source>
        <dbReference type="ARBA" id="ARBA00022617"/>
    </source>
</evidence>
<evidence type="ECO:0000313" key="8">
    <source>
        <dbReference type="Proteomes" id="UP000032675"/>
    </source>
</evidence>
<dbReference type="InterPro" id="IPR009056">
    <property type="entry name" value="Cyt_c-like_dom"/>
</dbReference>
<dbReference type="Proteomes" id="UP000032675">
    <property type="component" value="Unassembled WGS sequence"/>
</dbReference>
<keyword evidence="5" id="KW-0732">Signal</keyword>
<dbReference type="GO" id="GO:0046872">
    <property type="term" value="F:metal ion binding"/>
    <property type="evidence" value="ECO:0007669"/>
    <property type="project" value="UniProtKB-KW"/>
</dbReference>
<feature type="domain" description="Cytochrome c" evidence="6">
    <location>
        <begin position="19"/>
        <end position="112"/>
    </location>
</feature>
<dbReference type="GO" id="GO:0009055">
    <property type="term" value="F:electron transfer activity"/>
    <property type="evidence" value="ECO:0007669"/>
    <property type="project" value="InterPro"/>
</dbReference>
<feature type="chain" id="PRO_5002310620" evidence="5">
    <location>
        <begin position="22"/>
        <end position="152"/>
    </location>
</feature>
<protein>
    <submittedName>
        <fullName evidence="7">Cytochrome c-552 class I</fullName>
    </submittedName>
</protein>
<keyword evidence="2 4" id="KW-0479">Metal-binding</keyword>
<keyword evidence="3 4" id="KW-0408">Iron</keyword>
<dbReference type="AlphaFoldDB" id="A0A0D6Q1H9"/>
<feature type="signal peptide" evidence="5">
    <location>
        <begin position="1"/>
        <end position="21"/>
    </location>
</feature>
<proteinExistence type="predicted"/>
<dbReference type="InterPro" id="IPR036909">
    <property type="entry name" value="Cyt_c-like_dom_sf"/>
</dbReference>
<evidence type="ECO:0000256" key="2">
    <source>
        <dbReference type="ARBA" id="ARBA00022723"/>
    </source>
</evidence>
<gene>
    <name evidence="7" type="ORF">Geu3261_0149_004</name>
</gene>
<dbReference type="PANTHER" id="PTHR35008:SF8">
    <property type="entry name" value="ALCOHOL DEHYDROGENASE CYTOCHROME C SUBUNIT"/>
    <property type="match status" value="1"/>
</dbReference>
<dbReference type="GO" id="GO:0020037">
    <property type="term" value="F:heme binding"/>
    <property type="evidence" value="ECO:0007669"/>
    <property type="project" value="InterPro"/>
</dbReference>
<dbReference type="Pfam" id="PF00034">
    <property type="entry name" value="Cytochrom_C"/>
    <property type="match status" value="1"/>
</dbReference>
<name>A0A0D6Q1H9_KOMEU</name>
<dbReference type="SUPFAM" id="SSF46626">
    <property type="entry name" value="Cytochrome c"/>
    <property type="match status" value="1"/>
</dbReference>
<evidence type="ECO:0000259" key="6">
    <source>
        <dbReference type="PROSITE" id="PS51007"/>
    </source>
</evidence>
<evidence type="ECO:0000256" key="4">
    <source>
        <dbReference type="PROSITE-ProRule" id="PRU00433"/>
    </source>
</evidence>
<keyword evidence="1 4" id="KW-0349">Heme</keyword>
<dbReference type="PROSITE" id="PS51007">
    <property type="entry name" value="CYTC"/>
    <property type="match status" value="1"/>
</dbReference>
<sequence>MKKRLLAVIFCLSMPTGSALAADGATLFLANCSVCHQANALGVPGQFPSLAGRVDRIASTPEGKQYIVGVALNGLMGPITAGGNAYSGFMPSFKMLPDDQIAAILNHVAGLPSGTDATIFSVDDVVAGRKKSITPSAMVEKRKALEAQHPLP</sequence>
<evidence type="ECO:0000313" key="7">
    <source>
        <dbReference type="EMBL" id="GAN97168.1"/>
    </source>
</evidence>
<dbReference type="Gene3D" id="1.10.760.10">
    <property type="entry name" value="Cytochrome c-like domain"/>
    <property type="match status" value="1"/>
</dbReference>
<comment type="caution">
    <text evidence="7">The sequence shown here is derived from an EMBL/GenBank/DDBJ whole genome shotgun (WGS) entry which is preliminary data.</text>
</comment>
<dbReference type="PANTHER" id="PTHR35008">
    <property type="entry name" value="BLL4482 PROTEIN-RELATED"/>
    <property type="match status" value="1"/>
</dbReference>
<evidence type="ECO:0000256" key="3">
    <source>
        <dbReference type="ARBA" id="ARBA00023004"/>
    </source>
</evidence>
<evidence type="ECO:0000256" key="5">
    <source>
        <dbReference type="SAM" id="SignalP"/>
    </source>
</evidence>